<dbReference type="InterPro" id="IPR024253">
    <property type="entry name" value="Phosducin_thioredoxin-like_dom"/>
</dbReference>
<dbReference type="SUPFAM" id="SSF52833">
    <property type="entry name" value="Thioredoxin-like"/>
    <property type="match status" value="1"/>
</dbReference>
<reference evidence="3" key="1">
    <citation type="submission" date="2012-09" db="EMBL/GenBank/DDBJ databases">
        <authorList>
            <person name="Martin A.A."/>
        </authorList>
    </citation>
    <scope>NUCLEOTIDE SEQUENCE</scope>
</reference>
<evidence type="ECO:0000313" key="3">
    <source>
        <dbReference type="Proteomes" id="UP000035642"/>
    </source>
</evidence>
<evidence type="ECO:0000256" key="1">
    <source>
        <dbReference type="ARBA" id="ARBA00009686"/>
    </source>
</evidence>
<proteinExistence type="inferred from homology"/>
<dbReference type="STRING" id="6313.A0A0K0CUI5"/>
<evidence type="ECO:0000259" key="2">
    <source>
        <dbReference type="Pfam" id="PF02114"/>
    </source>
</evidence>
<dbReference type="PANTHER" id="PTHR46052:SF1">
    <property type="entry name" value="PHOSDUCIN-LIKE PROTEIN"/>
    <property type="match status" value="1"/>
</dbReference>
<organism evidence="3 4">
    <name type="scientific">Angiostrongylus cantonensis</name>
    <name type="common">Rat lungworm</name>
    <dbReference type="NCBI Taxonomy" id="6313"/>
    <lineage>
        <taxon>Eukaryota</taxon>
        <taxon>Metazoa</taxon>
        <taxon>Ecdysozoa</taxon>
        <taxon>Nematoda</taxon>
        <taxon>Chromadorea</taxon>
        <taxon>Rhabditida</taxon>
        <taxon>Rhabditina</taxon>
        <taxon>Rhabditomorpha</taxon>
        <taxon>Strongyloidea</taxon>
        <taxon>Metastrongylidae</taxon>
        <taxon>Angiostrongylus</taxon>
    </lineage>
</organism>
<accession>A0A0K0CUI5</accession>
<dbReference type="PANTHER" id="PTHR46052">
    <property type="entry name" value="PHOSDUCIN-LIKE PROTEIN"/>
    <property type="match status" value="1"/>
</dbReference>
<sequence length="245" mass="27488">MASLESKLLDGDCVGYCSSSDEDEEAWTVVNDEDHHKANVMRMLGPSTNTGVKGVLNEFAAEQERSKKARKAKDREIRGLAQKGMLQGSKAEREVVNQEEDDSLECLRNRRLTELRKAAAGKMVEIIEKVQTCDGLLCVLIYKPNDEMCERATYVCKVLAADYPCVRFVRARSTLLEMSKNFVTLPALQFYLDGNLVGNFIQISSMLGGEIDVSSVKKFLRRQHIDLVHGTYITDSEHSTDEDVD</sequence>
<evidence type="ECO:0000313" key="4">
    <source>
        <dbReference type="WBParaSite" id="ACAC_0000088501-mRNA-1"/>
    </source>
</evidence>
<feature type="domain" description="Phosducin" evidence="2">
    <location>
        <begin position="122"/>
        <end position="222"/>
    </location>
</feature>
<dbReference type="Proteomes" id="UP000035642">
    <property type="component" value="Unassembled WGS sequence"/>
</dbReference>
<reference evidence="4" key="2">
    <citation type="submission" date="2017-02" db="UniProtKB">
        <authorList>
            <consortium name="WormBaseParasite"/>
        </authorList>
    </citation>
    <scope>IDENTIFICATION</scope>
</reference>
<dbReference type="WBParaSite" id="ACAC_0000088501-mRNA-1">
    <property type="protein sequence ID" value="ACAC_0000088501-mRNA-1"/>
    <property type="gene ID" value="ACAC_0000088501"/>
</dbReference>
<name>A0A0K0CUI5_ANGCA</name>
<comment type="similarity">
    <text evidence="1">Belongs to the phosducin family.</text>
</comment>
<protein>
    <submittedName>
        <fullName evidence="4">Phosducin domain-containing protein</fullName>
    </submittedName>
</protein>
<dbReference type="Gene3D" id="3.40.30.10">
    <property type="entry name" value="Glutaredoxin"/>
    <property type="match status" value="1"/>
</dbReference>
<keyword evidence="3" id="KW-1185">Reference proteome</keyword>
<dbReference type="InterPro" id="IPR036249">
    <property type="entry name" value="Thioredoxin-like_sf"/>
</dbReference>
<dbReference type="InterPro" id="IPR051499">
    <property type="entry name" value="Phosducin-like_reg"/>
</dbReference>
<dbReference type="Pfam" id="PF02114">
    <property type="entry name" value="Phosducin"/>
    <property type="match status" value="1"/>
</dbReference>
<dbReference type="AlphaFoldDB" id="A0A0K0CUI5"/>